<feature type="non-terminal residue" evidence="1">
    <location>
        <position position="1"/>
    </location>
</feature>
<keyword evidence="2" id="KW-1185">Reference proteome</keyword>
<evidence type="ECO:0000313" key="2">
    <source>
        <dbReference type="Proteomes" id="UP000295531"/>
    </source>
</evidence>
<proteinExistence type="predicted"/>
<comment type="caution">
    <text evidence="1">The sequence shown here is derived from an EMBL/GenBank/DDBJ whole genome shotgun (WGS) entry which is preliminary data.</text>
</comment>
<dbReference type="RefSeq" id="WP_166635928.1">
    <property type="nucleotide sequence ID" value="NZ_SNXI01000044.1"/>
</dbReference>
<reference evidence="1 2" key="1">
    <citation type="submission" date="2019-03" db="EMBL/GenBank/DDBJ databases">
        <title>Freshwater and sediment microbial communities from various areas in North America, analyzing microbe dynamics in response to fracking.</title>
        <authorList>
            <person name="Lamendella R."/>
        </authorList>
    </citation>
    <scope>NUCLEOTIDE SEQUENCE [LARGE SCALE GENOMIC DNA]</scope>
    <source>
        <strain evidence="1 2">18_TX</strain>
    </source>
</reference>
<organism evidence="1 2">
    <name type="scientific">Idiomarina aquatica</name>
    <dbReference type="NCBI Taxonomy" id="1327752"/>
    <lineage>
        <taxon>Bacteria</taxon>
        <taxon>Pseudomonadati</taxon>
        <taxon>Pseudomonadota</taxon>
        <taxon>Gammaproteobacteria</taxon>
        <taxon>Alteromonadales</taxon>
        <taxon>Idiomarinaceae</taxon>
        <taxon>Idiomarina</taxon>
    </lineage>
</organism>
<dbReference type="AlphaFoldDB" id="A0A4R6NWZ2"/>
<dbReference type="EMBL" id="SNXI01000044">
    <property type="protein sequence ID" value="TDP26791.1"/>
    <property type="molecule type" value="Genomic_DNA"/>
</dbReference>
<name>A0A4R6NWZ2_9GAMM</name>
<gene>
    <name evidence="1" type="ORF">DEU29_1445</name>
</gene>
<protein>
    <submittedName>
        <fullName evidence="1">Uncharacterized protein</fullName>
    </submittedName>
</protein>
<dbReference type="Proteomes" id="UP000295531">
    <property type="component" value="Unassembled WGS sequence"/>
</dbReference>
<evidence type="ECO:0000313" key="1">
    <source>
        <dbReference type="EMBL" id="TDP26791.1"/>
    </source>
</evidence>
<accession>A0A4R6NWZ2</accession>
<sequence>LCFAHCSVQYQRGFGDLINANRESSLFIQQGHAKVVIARLIHHQHLEYGLDIPEDDLQLLSELGLIKERLLSYAEQWNRSLSPTGEERTFGSRLWTGAKVHIEEGQIAYRDNGSRMFITLPSPFAQYVSKLFMGVFDAAREITDYHNKYEYVGRPAEAVGELIKSGELFFDKDLYEVIIGRAYRVIDEWTSNLVEAQKFKKSQFKIDDFFNGVQSTL</sequence>